<accession>A0A9N8D635</accession>
<dbReference type="AlphaFoldDB" id="A0A9N8D635"/>
<organism evidence="2 3">
    <name type="scientific">Seminavis robusta</name>
    <dbReference type="NCBI Taxonomy" id="568900"/>
    <lineage>
        <taxon>Eukaryota</taxon>
        <taxon>Sar</taxon>
        <taxon>Stramenopiles</taxon>
        <taxon>Ochrophyta</taxon>
        <taxon>Bacillariophyta</taxon>
        <taxon>Bacillariophyceae</taxon>
        <taxon>Bacillariophycidae</taxon>
        <taxon>Naviculales</taxon>
        <taxon>Naviculaceae</taxon>
        <taxon>Seminavis</taxon>
    </lineage>
</organism>
<proteinExistence type="predicted"/>
<comment type="caution">
    <text evidence="2">The sequence shown here is derived from an EMBL/GenBank/DDBJ whole genome shotgun (WGS) entry which is preliminary data.</text>
</comment>
<protein>
    <submittedName>
        <fullName evidence="2">Inherit from COG: citrate lyase</fullName>
    </submittedName>
</protein>
<dbReference type="Proteomes" id="UP001153069">
    <property type="component" value="Unassembled WGS sequence"/>
</dbReference>
<reference evidence="2" key="1">
    <citation type="submission" date="2020-06" db="EMBL/GenBank/DDBJ databases">
        <authorList>
            <consortium name="Plant Systems Biology data submission"/>
        </authorList>
    </citation>
    <scope>NUCLEOTIDE SEQUENCE</scope>
    <source>
        <strain evidence="2">D6</strain>
    </source>
</reference>
<name>A0A9N8D635_9STRA</name>
<dbReference type="Gene3D" id="3.10.129.10">
    <property type="entry name" value="Hotdog Thioesterase"/>
    <property type="match status" value="1"/>
</dbReference>
<dbReference type="SUPFAM" id="SSF54637">
    <property type="entry name" value="Thioesterase/thiol ester dehydrase-isomerase"/>
    <property type="match status" value="1"/>
</dbReference>
<dbReference type="GO" id="GO:0016829">
    <property type="term" value="F:lyase activity"/>
    <property type="evidence" value="ECO:0007669"/>
    <property type="project" value="UniProtKB-KW"/>
</dbReference>
<dbReference type="EMBL" id="CAICTM010000015">
    <property type="protein sequence ID" value="CAB9497147.1"/>
    <property type="molecule type" value="Genomic_DNA"/>
</dbReference>
<gene>
    <name evidence="2" type="ORF">SEMRO_15_G011010.1</name>
</gene>
<dbReference type="PANTHER" id="PTHR43664">
    <property type="entry name" value="MONOAMINE OXIDASE-RELATED"/>
    <property type="match status" value="1"/>
</dbReference>
<evidence type="ECO:0000313" key="3">
    <source>
        <dbReference type="Proteomes" id="UP001153069"/>
    </source>
</evidence>
<dbReference type="PANTHER" id="PTHR43664:SF1">
    <property type="entry name" value="BETA-METHYLMALYL-COA DEHYDRATASE"/>
    <property type="match status" value="1"/>
</dbReference>
<keyword evidence="3" id="KW-1185">Reference proteome</keyword>
<dbReference type="OrthoDB" id="40297at2759"/>
<evidence type="ECO:0000256" key="1">
    <source>
        <dbReference type="SAM" id="MobiDB-lite"/>
    </source>
</evidence>
<dbReference type="InterPro" id="IPR052342">
    <property type="entry name" value="MCH/BMMD"/>
</dbReference>
<dbReference type="InterPro" id="IPR029069">
    <property type="entry name" value="HotDog_dom_sf"/>
</dbReference>
<feature type="region of interest" description="Disordered" evidence="1">
    <location>
        <begin position="48"/>
        <end position="81"/>
    </location>
</feature>
<keyword evidence="2" id="KW-0456">Lyase</keyword>
<evidence type="ECO:0000313" key="2">
    <source>
        <dbReference type="EMBL" id="CAB9497147.1"/>
    </source>
</evidence>
<sequence>MRSLSSFSRRLATRRRSLRSSPCDCGPRVSFSLNGVTSGINGAVPKAARSSGIISSNNKAEAESSPKSGGGSYSSGGTSSSSFGSDSDAAKLLKGSTVDHAVDLMSLRPGDRLEIPYEMTVTETIQEFWHAAFYSQDRIHTSRPFCRTMGLQDRVIPFSLALFLTSSMTHEDAAKVQVGFGRVWYLWPTFAGDTFRKSFEVNKIRNTSDGSHSLIHFTCDLYNHRGRLCMRADKRLLFPLAVPESNASASANMKEPDKAYLFRDHLLSKANTVLAEEPSHTLTRFHAGQCILHSMNRSLTFSQSQQLASLARLTHERHFDTKKYDRYSEILIPAGLVLGLAMSASARDLHEILHEEILSVNYVNSLSPDQIVGAVSYIERVEDINVPGDLEVLTVRTLGIKNMNVKRDLDQVGIPLELFQSRTPKEIESICKQQCPILMNKIVVQVERKILRQSCREQVFLL</sequence>